<evidence type="ECO:0000256" key="1">
    <source>
        <dbReference type="ARBA" id="ARBA00004629"/>
    </source>
</evidence>
<evidence type="ECO:0000259" key="10">
    <source>
        <dbReference type="PROSITE" id="PS50011"/>
    </source>
</evidence>
<dbReference type="PANTHER" id="PTHR14030:SF4">
    <property type="entry name" value="BUB1 KINASE, ISOFORM A-RELATED"/>
    <property type="match status" value="1"/>
</dbReference>
<reference evidence="12 13" key="1">
    <citation type="submission" date="2020-11" db="EMBL/GenBank/DDBJ databases">
        <authorList>
            <person name="Wallbank WR R."/>
            <person name="Pardo Diaz C."/>
            <person name="Kozak K."/>
            <person name="Martin S."/>
            <person name="Jiggins C."/>
            <person name="Moest M."/>
            <person name="Warren A I."/>
            <person name="Generalovic N T."/>
            <person name="Byers J.R.P. K."/>
            <person name="Montejo-Kovacevich G."/>
            <person name="Yen C E."/>
        </authorList>
    </citation>
    <scope>NUCLEOTIDE SEQUENCE [LARGE SCALE GENOMIC DNA]</scope>
</reference>
<dbReference type="CDD" id="cd13981">
    <property type="entry name" value="STKc_Bub1_BubR1"/>
    <property type="match status" value="1"/>
</dbReference>
<dbReference type="SMART" id="SM00777">
    <property type="entry name" value="Mad3_BUB1_I"/>
    <property type="match status" value="1"/>
</dbReference>
<gene>
    <name evidence="12" type="ORF">HERILL_LOCUS9429</name>
</gene>
<keyword evidence="2" id="KW-0158">Chromosome</keyword>
<comment type="subcellular location">
    <subcellularLocation>
        <location evidence="1">Chromosome</location>
        <location evidence="1">Centromere</location>
        <location evidence="1">Kinetochore</location>
    </subcellularLocation>
</comment>
<dbReference type="FunCoup" id="A0A7R8UTH2">
    <property type="interactions" value="418"/>
</dbReference>
<dbReference type="PROSITE" id="PS00108">
    <property type="entry name" value="PROTEIN_KINASE_ST"/>
    <property type="match status" value="1"/>
</dbReference>
<dbReference type="FunFam" id="1.25.40.430:FF:000003">
    <property type="entry name" value="Checkpoint serine/threonine-protein kinase BUB1"/>
    <property type="match status" value="1"/>
</dbReference>
<dbReference type="PROSITE" id="PS50011">
    <property type="entry name" value="PROTEIN_KINASE_DOM"/>
    <property type="match status" value="1"/>
</dbReference>
<evidence type="ECO:0000313" key="12">
    <source>
        <dbReference type="EMBL" id="CAD7086673.1"/>
    </source>
</evidence>
<dbReference type="PROSITE" id="PS51489">
    <property type="entry name" value="BUB1_N"/>
    <property type="match status" value="1"/>
</dbReference>
<dbReference type="PROSITE" id="PS00107">
    <property type="entry name" value="PROTEIN_KINASE_ATP"/>
    <property type="match status" value="1"/>
</dbReference>
<evidence type="ECO:0000256" key="9">
    <source>
        <dbReference type="SAM" id="MobiDB-lite"/>
    </source>
</evidence>
<keyword evidence="3 7" id="KW-0547">Nucleotide-binding</keyword>
<feature type="domain" description="Protein kinase" evidence="10">
    <location>
        <begin position="1363"/>
        <end position="1646"/>
    </location>
</feature>
<dbReference type="GO" id="GO:0004672">
    <property type="term" value="F:protein kinase activity"/>
    <property type="evidence" value="ECO:0007669"/>
    <property type="project" value="InterPro"/>
</dbReference>
<keyword evidence="13" id="KW-1185">Reference proteome</keyword>
<evidence type="ECO:0000313" key="13">
    <source>
        <dbReference type="Proteomes" id="UP000594454"/>
    </source>
</evidence>
<dbReference type="InterPro" id="IPR015661">
    <property type="entry name" value="Bub1/Mad3"/>
</dbReference>
<dbReference type="SUPFAM" id="SSF56112">
    <property type="entry name" value="Protein kinase-like (PK-like)"/>
    <property type="match status" value="1"/>
</dbReference>
<name>A0A7R8UTH2_HERIL</name>
<evidence type="ECO:0000256" key="3">
    <source>
        <dbReference type="ARBA" id="ARBA00022741"/>
    </source>
</evidence>
<dbReference type="SMART" id="SM00220">
    <property type="entry name" value="S_TKc"/>
    <property type="match status" value="1"/>
</dbReference>
<dbReference type="Pfam" id="PF08311">
    <property type="entry name" value="Mad3_BUB1_I"/>
    <property type="match status" value="1"/>
</dbReference>
<dbReference type="GO" id="GO:0007094">
    <property type="term" value="P:mitotic spindle assembly checkpoint signaling"/>
    <property type="evidence" value="ECO:0007669"/>
    <property type="project" value="InterPro"/>
</dbReference>
<dbReference type="Proteomes" id="UP000594454">
    <property type="component" value="Chromosome 4"/>
</dbReference>
<feature type="domain" description="BUB1 N-terminal" evidence="11">
    <location>
        <begin position="45"/>
        <end position="200"/>
    </location>
</feature>
<feature type="region of interest" description="Disordered" evidence="9">
    <location>
        <begin position="794"/>
        <end position="825"/>
    </location>
</feature>
<sequence>MDLDGAKENIMPLACGRNVRYLQTALSAENDHELMAELQKQRQDFEKAIHEYEGDDPLELWFNYIQWIEQSYPSGGKENGLFEVLQQCLGKFECDEKYFQDRRMIKLWIKYLDNQKDPQEFYQTLYNQGIGTMVADLYICWAYYYDLCGNFAKADEIFRKGVDARAQPFDELEQAHKHFGFTMSQRLLYKDEESNLQFMSSLQERRHALTSLRTHKKNVGSIRTGAAVKSFNPGKVELASKTPVQRSNVAIKVFDDQNHDPNAVEPSTSAPPTEEHPMSQSLVRSIIDSTRKQENIREPGPWSKARLNKKRSVCLLGSGSHHEPGFEILEDDNAEYRAPLPKGDVNFSKGIQLPPDFVRQNVPLPKWEVPPTLDTDGVRANIYPCYEKTQLYPKENEVYCPEEYRGWCWFKKRGISNQFTQKHDHIWTPNLDYGFHLYPNFCKKNLEQTEFSTKRFVQDEDISANHNFTFAFKEVYPDDSTEEFSFEEILWKKVREGKRKLQLNTDETILMAEDLDETQCVAGAAPRDRRSLFPSRRSVLPKMMAPIVEAPVQPRRSVITVNPQGSPPLDDQPVSLQQRAAEASVSNIAQDKAEAQIRQGLVGESGFPSVLRKISSFSSGEDTEKEDKLKQKATAPQILARVGSLENDCGPRDEVLPKALPSATKMSNFEDDFDDGDVFKAPQSFPRPAKQRVSIHPVQDEEDEEKATDAFVVNETCSTQTFNFFIKSQSVSTPKHLRKSQGACLQEQELPAPRTLMSPPTPPTENENQLNMTPANTLFPPKQLSIIMELTETNTVSSGTKSTAETHDFDSESSKSNYTTKPSSLEQYPMLDPILEVSAAQKSREAGRQSPQVNRDVMKMTDEEAMPALMMSMKVFEDKTETVPKMLLTKLGSNPPPSTNDDDYATLFTTTPTKASQFLADKVNPSAVNESMTFSKLSEITLPRLESGKIVSKFVPAKESVQQGWHEASLKKDGMNVDDCGLANDSITFSKLKDLTNPGGLMDKGKKQVEPSEQRQKVFGDGSFDDKSLLEAFETSLGSKHLRNFNPSAAKFETSDIKLEFKEPAMPNVPSENLTMSTMNLIGAKNSSISEVPFFPSTSQIQESSVHIKQEPFEAVSGGKIVNFRSSSTSSQASLVPQTPQTHEASAHGERGLGDSICAGKSNSHHGSSSSVQERSILSRFAEISRRQSEKVDESLNIDSSLHASNIGHFQEQMGVVSMKNQSVVWFHGQDSNSRPSAIVKQETGATGIFSELKTKPTDLGRSIYVKRTPETRKVHCQDWSYDEEISEDNHFVHANVDLDQTRILITDKINQNVNPFDRELIKAFLDNIEISSFIEKLPTCTMVNRVRPLQKGSSVTVANVNFDVLKTVGEGSYGSIFCAKERSTGNLFAIKQEKPANLWEYYICLELKSRINNDKMMRGFMDVEYALIGNNASLLFTEFSKYGSLIDVCYKVHAATGKNIDEFVVMVLASQLLLIMDHLHASKIIHADIKPDNFLLMSKLAHPSDTPSVQLIDFGVSIDLLSFLPKQTFNYVTRTEGFTCIEMLENRPWTYQPDLFGLAGTIHVLLFGKYMDVEKRHTGWNIKTHMPRYLNRSLWNSIFTTLLNIRDCDSMPNLQQLRVMLGEEIVENEKHVQDKIREFNLAIER</sequence>
<evidence type="ECO:0000256" key="8">
    <source>
        <dbReference type="SAM" id="Coils"/>
    </source>
</evidence>
<evidence type="ECO:0008006" key="14">
    <source>
        <dbReference type="Google" id="ProtNLM"/>
    </source>
</evidence>
<feature type="region of interest" description="Disordered" evidence="9">
    <location>
        <begin position="1128"/>
        <end position="1174"/>
    </location>
</feature>
<evidence type="ECO:0000256" key="4">
    <source>
        <dbReference type="ARBA" id="ARBA00022838"/>
    </source>
</evidence>
<feature type="compositionally biased region" description="Polar residues" evidence="9">
    <location>
        <begin position="814"/>
        <end position="825"/>
    </location>
</feature>
<dbReference type="InterPro" id="IPR000719">
    <property type="entry name" value="Prot_kinase_dom"/>
</dbReference>
<dbReference type="InterPro" id="IPR017441">
    <property type="entry name" value="Protein_kinase_ATP_BS"/>
</dbReference>
<dbReference type="GO" id="GO:0005524">
    <property type="term" value="F:ATP binding"/>
    <property type="evidence" value="ECO:0007669"/>
    <property type="project" value="UniProtKB-UniRule"/>
</dbReference>
<keyword evidence="5 7" id="KW-0067">ATP-binding</keyword>
<feature type="region of interest" description="Disordered" evidence="9">
    <location>
        <begin position="682"/>
        <end position="706"/>
    </location>
</feature>
<dbReference type="GO" id="GO:0032991">
    <property type="term" value="C:protein-containing complex"/>
    <property type="evidence" value="ECO:0007669"/>
    <property type="project" value="UniProtKB-ARBA"/>
</dbReference>
<feature type="compositionally biased region" description="Basic and acidic residues" evidence="9">
    <location>
        <begin position="804"/>
        <end position="813"/>
    </location>
</feature>
<feature type="compositionally biased region" description="Polar residues" evidence="9">
    <location>
        <begin position="794"/>
        <end position="803"/>
    </location>
</feature>
<feature type="binding site" evidence="7">
    <location>
        <position position="1392"/>
    </location>
    <ligand>
        <name>ATP</name>
        <dbReference type="ChEBI" id="CHEBI:30616"/>
    </ligand>
</feature>
<dbReference type="InParanoid" id="A0A7R8UTH2"/>
<dbReference type="EMBL" id="LR899012">
    <property type="protein sequence ID" value="CAD7086673.1"/>
    <property type="molecule type" value="Genomic_DNA"/>
</dbReference>
<dbReference type="Gene3D" id="1.10.510.10">
    <property type="entry name" value="Transferase(Phosphotransferase) domain 1"/>
    <property type="match status" value="1"/>
</dbReference>
<organism evidence="12 13">
    <name type="scientific">Hermetia illucens</name>
    <name type="common">Black soldier fly</name>
    <dbReference type="NCBI Taxonomy" id="343691"/>
    <lineage>
        <taxon>Eukaryota</taxon>
        <taxon>Metazoa</taxon>
        <taxon>Ecdysozoa</taxon>
        <taxon>Arthropoda</taxon>
        <taxon>Hexapoda</taxon>
        <taxon>Insecta</taxon>
        <taxon>Pterygota</taxon>
        <taxon>Neoptera</taxon>
        <taxon>Endopterygota</taxon>
        <taxon>Diptera</taxon>
        <taxon>Brachycera</taxon>
        <taxon>Stratiomyomorpha</taxon>
        <taxon>Stratiomyidae</taxon>
        <taxon>Hermetiinae</taxon>
        <taxon>Hermetia</taxon>
    </lineage>
</organism>
<proteinExistence type="predicted"/>
<dbReference type="Gene3D" id="1.25.40.430">
    <property type="match status" value="1"/>
</dbReference>
<evidence type="ECO:0000256" key="2">
    <source>
        <dbReference type="ARBA" id="ARBA00022454"/>
    </source>
</evidence>
<feature type="region of interest" description="Disordered" evidence="9">
    <location>
        <begin position="254"/>
        <end position="281"/>
    </location>
</feature>
<keyword evidence="4" id="KW-0995">Kinetochore</keyword>
<evidence type="ECO:0000256" key="6">
    <source>
        <dbReference type="ARBA" id="ARBA00023328"/>
    </source>
</evidence>
<dbReference type="GO" id="GO:0000776">
    <property type="term" value="C:kinetochore"/>
    <property type="evidence" value="ECO:0007669"/>
    <property type="project" value="UniProtKB-KW"/>
</dbReference>
<dbReference type="InterPro" id="IPR011009">
    <property type="entry name" value="Kinase-like_dom_sf"/>
</dbReference>
<dbReference type="OMA" id="FQGVTQQ"/>
<dbReference type="GO" id="GO:0051754">
    <property type="term" value="P:meiotic sister chromatid cohesion, centromeric"/>
    <property type="evidence" value="ECO:0007669"/>
    <property type="project" value="TreeGrafter"/>
</dbReference>
<feature type="compositionally biased region" description="Polar residues" evidence="9">
    <location>
        <begin position="1128"/>
        <end position="1144"/>
    </location>
</feature>
<feature type="coiled-coil region" evidence="8">
    <location>
        <begin position="28"/>
        <end position="55"/>
    </location>
</feature>
<feature type="region of interest" description="Disordered" evidence="9">
    <location>
        <begin position="748"/>
        <end position="772"/>
    </location>
</feature>
<dbReference type="InterPro" id="IPR013212">
    <property type="entry name" value="Mad3/Bub1_I"/>
</dbReference>
<dbReference type="GO" id="GO:0005634">
    <property type="term" value="C:nucleus"/>
    <property type="evidence" value="ECO:0007669"/>
    <property type="project" value="TreeGrafter"/>
</dbReference>
<dbReference type="OrthoDB" id="248495at2759"/>
<keyword evidence="6" id="KW-0137">Centromere</keyword>
<protein>
    <recommendedName>
        <fullName evidence="14">Mitotic checkpoint serine/threonine-protein kinase BUB1</fullName>
    </recommendedName>
</protein>
<evidence type="ECO:0000256" key="7">
    <source>
        <dbReference type="PROSITE-ProRule" id="PRU10141"/>
    </source>
</evidence>
<dbReference type="PANTHER" id="PTHR14030">
    <property type="entry name" value="MITOTIC CHECKPOINT SERINE/THREONINE-PROTEIN KINASE BUB1"/>
    <property type="match status" value="1"/>
</dbReference>
<evidence type="ECO:0000259" key="11">
    <source>
        <dbReference type="PROSITE" id="PS51489"/>
    </source>
</evidence>
<accession>A0A7R8UTH2</accession>
<evidence type="ECO:0000256" key="5">
    <source>
        <dbReference type="ARBA" id="ARBA00022840"/>
    </source>
</evidence>
<dbReference type="Pfam" id="PF00069">
    <property type="entry name" value="Pkinase"/>
    <property type="match status" value="1"/>
</dbReference>
<keyword evidence="8" id="KW-0175">Coiled coil</keyword>
<dbReference type="InterPro" id="IPR008271">
    <property type="entry name" value="Ser/Thr_kinase_AS"/>
</dbReference>